<dbReference type="Proteomes" id="UP000006055">
    <property type="component" value="Chromosome"/>
</dbReference>
<protein>
    <submittedName>
        <fullName evidence="1">Putative redox protein, regulator of disulfide bond formation</fullName>
    </submittedName>
</protein>
<evidence type="ECO:0000313" key="2">
    <source>
        <dbReference type="Proteomes" id="UP000006055"/>
    </source>
</evidence>
<dbReference type="Gene3D" id="3.30.300.20">
    <property type="match status" value="1"/>
</dbReference>
<dbReference type="PANTHER" id="PTHR39624">
    <property type="entry name" value="PROTEIN INVOLVED IN RIMO-MEDIATED BETA-METHYLTHIOLATION OF RIBOSOMAL PROTEIN S12 YCAO"/>
    <property type="match status" value="1"/>
</dbReference>
<name>I4C6U4_DESTA</name>
<organism evidence="1 2">
    <name type="scientific">Desulfomonile tiedjei (strain ATCC 49306 / DSM 6799 / DCB-1)</name>
    <dbReference type="NCBI Taxonomy" id="706587"/>
    <lineage>
        <taxon>Bacteria</taxon>
        <taxon>Pseudomonadati</taxon>
        <taxon>Thermodesulfobacteriota</taxon>
        <taxon>Desulfomonilia</taxon>
        <taxon>Desulfomonilales</taxon>
        <taxon>Desulfomonilaceae</taxon>
        <taxon>Desulfomonile</taxon>
    </lineage>
</organism>
<dbReference type="InterPro" id="IPR015946">
    <property type="entry name" value="KH_dom-like_a/b"/>
</dbReference>
<evidence type="ECO:0000313" key="1">
    <source>
        <dbReference type="EMBL" id="AFM25285.1"/>
    </source>
</evidence>
<dbReference type="eggNOG" id="COG1765">
    <property type="taxonomic scope" value="Bacteria"/>
</dbReference>
<proteinExistence type="predicted"/>
<dbReference type="STRING" id="706587.Desti_2605"/>
<dbReference type="Pfam" id="PF02566">
    <property type="entry name" value="OsmC"/>
    <property type="match status" value="1"/>
</dbReference>
<dbReference type="OrthoDB" id="290036at2"/>
<keyword evidence="2" id="KW-1185">Reference proteome</keyword>
<dbReference type="SUPFAM" id="SSF82784">
    <property type="entry name" value="OsmC-like"/>
    <property type="match status" value="1"/>
</dbReference>
<gene>
    <name evidence="1" type="ordered locus">Desti_2605</name>
</gene>
<accession>I4C6U4</accession>
<sequence length="130" mass="14560">MKLLLKQTGPRKVEVITDNWSFIVDLKEEFGGENSGPNPSELFAAAVASCEMLTGVVWASRRHDIELKGLEAEVQWEYEERPERISKIDVTIRNAADQLDENIRAFTAIAQGCAVTKTLKIQPDTTLKVE</sequence>
<reference evidence="2" key="1">
    <citation type="submission" date="2012-06" db="EMBL/GenBank/DDBJ databases">
        <title>Complete sequence of chromosome of Desulfomonile tiedjei DSM 6799.</title>
        <authorList>
            <person name="Lucas S."/>
            <person name="Copeland A."/>
            <person name="Lapidus A."/>
            <person name="Glavina del Rio T."/>
            <person name="Dalin E."/>
            <person name="Tice H."/>
            <person name="Bruce D."/>
            <person name="Goodwin L."/>
            <person name="Pitluck S."/>
            <person name="Peters L."/>
            <person name="Ovchinnikova G."/>
            <person name="Zeytun A."/>
            <person name="Lu M."/>
            <person name="Kyrpides N."/>
            <person name="Mavromatis K."/>
            <person name="Ivanova N."/>
            <person name="Brettin T."/>
            <person name="Detter J.C."/>
            <person name="Han C."/>
            <person name="Larimer F."/>
            <person name="Land M."/>
            <person name="Hauser L."/>
            <person name="Markowitz V."/>
            <person name="Cheng J.-F."/>
            <person name="Hugenholtz P."/>
            <person name="Woyke T."/>
            <person name="Wu D."/>
            <person name="Spring S."/>
            <person name="Schroeder M."/>
            <person name="Brambilla E."/>
            <person name="Klenk H.-P."/>
            <person name="Eisen J.A."/>
        </authorList>
    </citation>
    <scope>NUCLEOTIDE SEQUENCE [LARGE SCALE GENOMIC DNA]</scope>
    <source>
        <strain evidence="2">ATCC 49306 / DSM 6799 / DCB-1</strain>
    </source>
</reference>
<dbReference type="InterPro" id="IPR036102">
    <property type="entry name" value="OsmC/Ohrsf"/>
</dbReference>
<dbReference type="RefSeq" id="WP_014810426.1">
    <property type="nucleotide sequence ID" value="NC_018025.1"/>
</dbReference>
<dbReference type="HOGENOM" id="CLU_1934658_0_0_7"/>
<dbReference type="PANTHER" id="PTHR39624:SF2">
    <property type="entry name" value="OSMC-LIKE PROTEIN"/>
    <property type="match status" value="1"/>
</dbReference>
<dbReference type="KEGG" id="dti:Desti_2605"/>
<dbReference type="InterPro" id="IPR003718">
    <property type="entry name" value="OsmC/Ohr_fam"/>
</dbReference>
<dbReference type="AlphaFoldDB" id="I4C6U4"/>
<dbReference type="EMBL" id="CP003360">
    <property type="protein sequence ID" value="AFM25285.1"/>
    <property type="molecule type" value="Genomic_DNA"/>
</dbReference>